<evidence type="ECO:0000256" key="1">
    <source>
        <dbReference type="SAM" id="MobiDB-lite"/>
    </source>
</evidence>
<feature type="region of interest" description="Disordered" evidence="1">
    <location>
        <begin position="273"/>
        <end position="296"/>
    </location>
</feature>
<gene>
    <name evidence="2" type="ORF">SAMN02745781_03403</name>
</gene>
<dbReference type="RefSeq" id="WP_072961972.1">
    <property type="nucleotide sequence ID" value="NZ_FQUH01000019.1"/>
</dbReference>
<dbReference type="Proteomes" id="UP000184159">
    <property type="component" value="Unassembled WGS sequence"/>
</dbReference>
<organism evidence="2 3">
    <name type="scientific">Vibrio gazogenes DSM 21264 = NBRC 103151</name>
    <dbReference type="NCBI Taxonomy" id="1123492"/>
    <lineage>
        <taxon>Bacteria</taxon>
        <taxon>Pseudomonadati</taxon>
        <taxon>Pseudomonadota</taxon>
        <taxon>Gammaproteobacteria</taxon>
        <taxon>Vibrionales</taxon>
        <taxon>Vibrionaceae</taxon>
        <taxon>Vibrio</taxon>
    </lineage>
</organism>
<proteinExistence type="predicted"/>
<dbReference type="EMBL" id="FQUH01000019">
    <property type="protein sequence ID" value="SHF88136.1"/>
    <property type="molecule type" value="Genomic_DNA"/>
</dbReference>
<keyword evidence="3" id="KW-1185">Reference proteome</keyword>
<dbReference type="AlphaFoldDB" id="A0A1M5F9I7"/>
<evidence type="ECO:0000313" key="3">
    <source>
        <dbReference type="Proteomes" id="UP000184159"/>
    </source>
</evidence>
<feature type="compositionally biased region" description="Low complexity" evidence="1">
    <location>
        <begin position="277"/>
        <end position="289"/>
    </location>
</feature>
<evidence type="ECO:0000313" key="2">
    <source>
        <dbReference type="EMBL" id="SHF88136.1"/>
    </source>
</evidence>
<name>A0A1M5F9I7_VIBGA</name>
<dbReference type="InterPro" id="IPR012106">
    <property type="entry name" value="Phage_Mu_Gp1"/>
</dbReference>
<sequence>MTKAAMTALCFSMDKAVQVESETGIWLPLVPAGLFQGVDGRMWNNSNPDAVVSSFTKKRPFDVEHSTHIKAPQGDPAPAAGWITKVENRDGEIWGYTEWNSKGQAYIDGQEYAFYSPAFSYLKDGTVIALQSVGLTNDPNLDVPALNHKEETAMPLALVIRQALGLGENATEQDAVTAINSLNQEKTVALNRANTIDLEKAVPKETHQLALNRAETAEAALKAIQDKEIEALVQSGVDAGKVSPANKEMFIGMCRQEGGIEQFNKFIESAPQIATNSQTKPPKQPSKPTEGGELTADELALCQRMNVSPESWKANRHHKITY</sequence>
<dbReference type="Pfam" id="PF10123">
    <property type="entry name" value="Mu-like_Pro"/>
    <property type="match status" value="1"/>
</dbReference>
<accession>A0A1M5F9I7</accession>
<reference evidence="3" key="1">
    <citation type="submission" date="2016-11" db="EMBL/GenBank/DDBJ databases">
        <authorList>
            <person name="Varghese N."/>
            <person name="Submissions S."/>
        </authorList>
    </citation>
    <scope>NUCLEOTIDE SEQUENCE [LARGE SCALE GENOMIC DNA]</scope>
    <source>
        <strain evidence="3">DSM 21264</strain>
    </source>
</reference>
<dbReference type="PIRSF" id="PIRSF016624">
    <property type="entry name" value="Mu_prophg_I"/>
    <property type="match status" value="1"/>
</dbReference>
<protein>
    <submittedName>
        <fullName evidence="2">Mu-like prophage I protein</fullName>
    </submittedName>
</protein>